<dbReference type="GO" id="GO:0008381">
    <property type="term" value="F:mechanosensitive monoatomic ion channel activity"/>
    <property type="evidence" value="ECO:0007669"/>
    <property type="project" value="InterPro"/>
</dbReference>
<feature type="transmembrane region" description="Helical" evidence="1">
    <location>
        <begin position="16"/>
        <end position="38"/>
    </location>
</feature>
<sequence length="396" mass="42357">MDLSATIESMLGRLGVALPTIVAALLILLIGYFIAKILQSLTYRLLKKTGLDNRIAAATSSDIKPERALSKLVYYIVMVMVLLAALDLLGINSIMDPLNGMVHNFLGFIPNIVAAALIGFVGYVIAKIVSSLVGMASGFLERMGQRAGLSTEINLTNILTKVVFIIIFVPILIAALDALKLDAITNPLKGMLETFVGAIPKIIAAGIIIGVFYIGGKFITGLLKGLLESLGTDKMSERLGLSSIVGENTKMSSLIANVVFFFIMFIGIITGMERLEFVRLNYILTEIFELTGQISFGLVILVLGNFLANLAYKTMASGRSDTFIASIARIIILGLFLAISLRTMGIADNIVELAFGLTLGAVAVAVALSFGLGGREAAGEQMKRILDKFNNDKPGL</sequence>
<dbReference type="PANTHER" id="PTHR30221">
    <property type="entry name" value="SMALL-CONDUCTANCE MECHANOSENSITIVE CHANNEL"/>
    <property type="match status" value="1"/>
</dbReference>
<dbReference type="AlphaFoldDB" id="A0A5C7FSM6"/>
<feature type="transmembrane region" description="Helical" evidence="1">
    <location>
        <begin position="112"/>
        <end position="134"/>
    </location>
</feature>
<dbReference type="InterPro" id="IPR011014">
    <property type="entry name" value="MscS_channel_TM-2"/>
</dbReference>
<keyword evidence="3" id="KW-1185">Reference proteome</keyword>
<feature type="transmembrane region" description="Helical" evidence="1">
    <location>
        <begin position="292"/>
        <end position="311"/>
    </location>
</feature>
<dbReference type="InterPro" id="IPR008910">
    <property type="entry name" value="MSC_TM_helix"/>
</dbReference>
<keyword evidence="1" id="KW-1133">Transmembrane helix</keyword>
<keyword evidence="1" id="KW-0472">Membrane</keyword>
<dbReference type="RefSeq" id="WP_147930769.1">
    <property type="nucleotide sequence ID" value="NZ_VOXD01000014.1"/>
</dbReference>
<gene>
    <name evidence="2" type="ORF">FUA23_10870</name>
</gene>
<accession>A0A5C7FSM6</accession>
<dbReference type="NCBIfam" id="NF033912">
    <property type="entry name" value="msc"/>
    <property type="match status" value="1"/>
</dbReference>
<dbReference type="InterPro" id="IPR045275">
    <property type="entry name" value="MscS_archaea/bacteria_type"/>
</dbReference>
<dbReference type="EMBL" id="VOXD01000014">
    <property type="protein sequence ID" value="TXF89460.1"/>
    <property type="molecule type" value="Genomic_DNA"/>
</dbReference>
<name>A0A5C7FSM6_9BACT</name>
<feature type="transmembrane region" description="Helical" evidence="1">
    <location>
        <begin position="254"/>
        <end position="272"/>
    </location>
</feature>
<dbReference type="Gene3D" id="1.10.287.1260">
    <property type="match status" value="1"/>
</dbReference>
<feature type="transmembrane region" description="Helical" evidence="1">
    <location>
        <begin position="155"/>
        <end position="175"/>
    </location>
</feature>
<dbReference type="Proteomes" id="UP000321907">
    <property type="component" value="Unassembled WGS sequence"/>
</dbReference>
<dbReference type="OrthoDB" id="1411407at2"/>
<dbReference type="Pfam" id="PF05552">
    <property type="entry name" value="MS_channel_1st_1"/>
    <property type="match status" value="3"/>
</dbReference>
<dbReference type="PANTHER" id="PTHR30221:SF1">
    <property type="entry name" value="SMALL-CONDUCTANCE MECHANOSENSITIVE CHANNEL"/>
    <property type="match status" value="1"/>
</dbReference>
<evidence type="ECO:0000256" key="1">
    <source>
        <dbReference type="SAM" id="Phobius"/>
    </source>
</evidence>
<feature type="transmembrane region" description="Helical" evidence="1">
    <location>
        <begin position="72"/>
        <end position="92"/>
    </location>
</feature>
<comment type="caution">
    <text evidence="2">The sequence shown here is derived from an EMBL/GenBank/DDBJ whole genome shotgun (WGS) entry which is preliminary data.</text>
</comment>
<evidence type="ECO:0000313" key="3">
    <source>
        <dbReference type="Proteomes" id="UP000321907"/>
    </source>
</evidence>
<keyword evidence="1" id="KW-0812">Transmembrane</keyword>
<feature type="transmembrane region" description="Helical" evidence="1">
    <location>
        <begin position="353"/>
        <end position="374"/>
    </location>
</feature>
<feature type="transmembrane region" description="Helical" evidence="1">
    <location>
        <begin position="195"/>
        <end position="214"/>
    </location>
</feature>
<protein>
    <submittedName>
        <fullName evidence="2">Uncharacterized protein</fullName>
    </submittedName>
</protein>
<feature type="transmembrane region" description="Helical" evidence="1">
    <location>
        <begin position="323"/>
        <end position="341"/>
    </location>
</feature>
<dbReference type="SUPFAM" id="SSF82861">
    <property type="entry name" value="Mechanosensitive channel protein MscS (YggB), transmembrane region"/>
    <property type="match status" value="1"/>
</dbReference>
<reference evidence="2 3" key="1">
    <citation type="submission" date="2019-08" db="EMBL/GenBank/DDBJ databases">
        <title>Lewinella sp. strain SSH13 Genome sequencing and assembly.</title>
        <authorList>
            <person name="Kim I."/>
        </authorList>
    </citation>
    <scope>NUCLEOTIDE SEQUENCE [LARGE SCALE GENOMIC DNA]</scope>
    <source>
        <strain evidence="2 3">SSH13</strain>
    </source>
</reference>
<dbReference type="GO" id="GO:0016020">
    <property type="term" value="C:membrane"/>
    <property type="evidence" value="ECO:0007669"/>
    <property type="project" value="InterPro"/>
</dbReference>
<evidence type="ECO:0000313" key="2">
    <source>
        <dbReference type="EMBL" id="TXF89460.1"/>
    </source>
</evidence>
<organism evidence="2 3">
    <name type="scientific">Neolewinella aurantiaca</name>
    <dbReference type="NCBI Taxonomy" id="2602767"/>
    <lineage>
        <taxon>Bacteria</taxon>
        <taxon>Pseudomonadati</taxon>
        <taxon>Bacteroidota</taxon>
        <taxon>Saprospiria</taxon>
        <taxon>Saprospirales</taxon>
        <taxon>Lewinellaceae</taxon>
        <taxon>Neolewinella</taxon>
    </lineage>
</organism>
<proteinExistence type="predicted"/>